<evidence type="ECO:0000313" key="3">
    <source>
        <dbReference type="Proteomes" id="UP000193811"/>
    </source>
</evidence>
<organism evidence="2 3">
    <name type="scientific">Mycolicibacterium conceptionense</name>
    <dbReference type="NCBI Taxonomy" id="451644"/>
    <lineage>
        <taxon>Bacteria</taxon>
        <taxon>Bacillati</taxon>
        <taxon>Actinomycetota</taxon>
        <taxon>Actinomycetes</taxon>
        <taxon>Mycobacteriales</taxon>
        <taxon>Mycobacteriaceae</taxon>
        <taxon>Mycolicibacterium</taxon>
    </lineage>
</organism>
<evidence type="ECO:0000256" key="1">
    <source>
        <dbReference type="SAM" id="Phobius"/>
    </source>
</evidence>
<name>A0ABX3UXG7_9MYCO</name>
<keyword evidence="1" id="KW-0812">Transmembrane</keyword>
<dbReference type="Proteomes" id="UP000193811">
    <property type="component" value="Unassembled WGS sequence"/>
</dbReference>
<proteinExistence type="predicted"/>
<feature type="transmembrane region" description="Helical" evidence="1">
    <location>
        <begin position="41"/>
        <end position="63"/>
    </location>
</feature>
<evidence type="ECO:0000313" key="2">
    <source>
        <dbReference type="EMBL" id="ORV19746.1"/>
    </source>
</evidence>
<gene>
    <name evidence="2" type="ORF">AWB98_02365</name>
</gene>
<dbReference type="EMBL" id="LQOP01000040">
    <property type="protein sequence ID" value="ORV19746.1"/>
    <property type="molecule type" value="Genomic_DNA"/>
</dbReference>
<reference evidence="2 3" key="1">
    <citation type="submission" date="2016-01" db="EMBL/GenBank/DDBJ databases">
        <title>The new phylogeny of the genus Mycobacterium.</title>
        <authorList>
            <person name="Tarcisio F."/>
            <person name="Conor M."/>
            <person name="Antonella G."/>
            <person name="Elisabetta G."/>
            <person name="Giulia F.S."/>
            <person name="Sara T."/>
            <person name="Anna F."/>
            <person name="Clotilde B."/>
            <person name="Roberto B."/>
            <person name="Veronica D.S."/>
            <person name="Fabio R."/>
            <person name="Monica P."/>
            <person name="Olivier J."/>
            <person name="Enrico T."/>
            <person name="Nicola S."/>
        </authorList>
    </citation>
    <scope>NUCLEOTIDE SEQUENCE [LARGE SCALE GENOMIC DNA]</scope>
    <source>
        <strain evidence="2 3">CCUG 50187</strain>
    </source>
</reference>
<keyword evidence="1" id="KW-1133">Transmembrane helix</keyword>
<keyword evidence="1" id="KW-0472">Membrane</keyword>
<accession>A0ABX3UXG7</accession>
<protein>
    <recommendedName>
        <fullName evidence="4">Transmembrane protein</fullName>
    </recommendedName>
</protein>
<comment type="caution">
    <text evidence="2">The sequence shown here is derived from an EMBL/GenBank/DDBJ whole genome shotgun (WGS) entry which is preliminary data.</text>
</comment>
<sequence length="68" mass="7834">MQTFAIRLRDRDRLVAQPDLDQKPGEREVDLLDRPMTLVVVYSWVLHYLLLCWVVMLGLAGCAPARPI</sequence>
<evidence type="ECO:0008006" key="4">
    <source>
        <dbReference type="Google" id="ProtNLM"/>
    </source>
</evidence>
<keyword evidence="3" id="KW-1185">Reference proteome</keyword>